<dbReference type="Gene3D" id="3.40.710.10">
    <property type="entry name" value="DD-peptidase/beta-lactamase superfamily"/>
    <property type="match status" value="1"/>
</dbReference>
<comment type="caution">
    <text evidence="2">The sequence shown here is derived from an EMBL/GenBank/DDBJ whole genome shotgun (WGS) entry which is preliminary data.</text>
</comment>
<sequence length="409" mass="45092">MTTPTGEGFSKAELGRLRDVLARHVESGRIPGLVALVSRGEETHVEALGTMRHDGGAPMRRDTIFRMASTSKPVAMSAAMVLLDECRLRLDDPVQEWLPELADRRVLARIDGPLDDTVPARRPIIVRDLLTSTFGLGMDMTSLGTPIMNEIFARGLTPNMPEPMPEPDEWMRRLGALPLMHQPGEYWQYQISHDVVGVLVARVTGRTYEEFLRERIFAPLGMKDTGFHVPERDLDRLPTLYAPDPQSGEFHVWDDAEGGRWSSPPAFQGGGGGLVSTADDYHAYFRMLLNGGTHEGERILSRPAVELMTTNRLDPAQLAARTRMATDNVHISHGQGQHGGWGFGMAVRTYRGDYAPVGQFGWDGGSGTSTYADPHNGITGILLTQVGASVPAPMHLMHDFWSTLYQAID</sequence>
<dbReference type="AlphaFoldDB" id="A0A562URM1"/>
<accession>A0A562URM1</accession>
<protein>
    <submittedName>
        <fullName evidence="2">CubicO group peptidase (Beta-lactamase class C family)</fullName>
    </submittedName>
</protein>
<dbReference type="InterPro" id="IPR012338">
    <property type="entry name" value="Beta-lactam/transpept-like"/>
</dbReference>
<dbReference type="Proteomes" id="UP000321617">
    <property type="component" value="Unassembled WGS sequence"/>
</dbReference>
<dbReference type="EMBL" id="VLLL01000008">
    <property type="protein sequence ID" value="TWJ08265.1"/>
    <property type="molecule type" value="Genomic_DNA"/>
</dbReference>
<proteinExistence type="predicted"/>
<dbReference type="SUPFAM" id="SSF56601">
    <property type="entry name" value="beta-lactamase/transpeptidase-like"/>
    <property type="match status" value="1"/>
</dbReference>
<dbReference type="InterPro" id="IPR050789">
    <property type="entry name" value="Diverse_Enzym_Activities"/>
</dbReference>
<reference evidence="2 3" key="1">
    <citation type="journal article" date="2013" name="Stand. Genomic Sci.">
        <title>Genomic Encyclopedia of Type Strains, Phase I: The one thousand microbial genomes (KMG-I) project.</title>
        <authorList>
            <person name="Kyrpides N.C."/>
            <person name="Woyke T."/>
            <person name="Eisen J.A."/>
            <person name="Garrity G."/>
            <person name="Lilburn T.G."/>
            <person name="Beck B.J."/>
            <person name="Whitman W.B."/>
            <person name="Hugenholtz P."/>
            <person name="Klenk H.P."/>
        </authorList>
    </citation>
    <scope>NUCLEOTIDE SEQUENCE [LARGE SCALE GENOMIC DNA]</scope>
    <source>
        <strain evidence="2 3">DSM 45044</strain>
    </source>
</reference>
<evidence type="ECO:0000313" key="3">
    <source>
        <dbReference type="Proteomes" id="UP000321617"/>
    </source>
</evidence>
<dbReference type="RefSeq" id="WP_147142673.1">
    <property type="nucleotide sequence ID" value="NZ_BAABIJ010000004.1"/>
</dbReference>
<dbReference type="PANTHER" id="PTHR43283:SF3">
    <property type="entry name" value="BETA-LACTAMASE FAMILY PROTEIN (AFU_ORTHOLOGUE AFUA_5G07500)"/>
    <property type="match status" value="1"/>
</dbReference>
<dbReference type="OrthoDB" id="4281716at2"/>
<evidence type="ECO:0000313" key="2">
    <source>
        <dbReference type="EMBL" id="TWJ08265.1"/>
    </source>
</evidence>
<dbReference type="PANTHER" id="PTHR43283">
    <property type="entry name" value="BETA-LACTAMASE-RELATED"/>
    <property type="match status" value="1"/>
</dbReference>
<name>A0A562URM1_9ACTN</name>
<dbReference type="InterPro" id="IPR001466">
    <property type="entry name" value="Beta-lactam-related"/>
</dbReference>
<dbReference type="Pfam" id="PF00144">
    <property type="entry name" value="Beta-lactamase"/>
    <property type="match status" value="1"/>
</dbReference>
<gene>
    <name evidence="2" type="ORF">LX16_4490</name>
</gene>
<organism evidence="2 3">
    <name type="scientific">Stackebrandtia albiflava</name>
    <dbReference type="NCBI Taxonomy" id="406432"/>
    <lineage>
        <taxon>Bacteria</taxon>
        <taxon>Bacillati</taxon>
        <taxon>Actinomycetota</taxon>
        <taxon>Actinomycetes</taxon>
        <taxon>Glycomycetales</taxon>
        <taxon>Glycomycetaceae</taxon>
        <taxon>Stackebrandtia</taxon>
    </lineage>
</organism>
<evidence type="ECO:0000259" key="1">
    <source>
        <dbReference type="Pfam" id="PF00144"/>
    </source>
</evidence>
<keyword evidence="3" id="KW-1185">Reference proteome</keyword>
<feature type="domain" description="Beta-lactamase-related" evidence="1">
    <location>
        <begin position="18"/>
        <end position="387"/>
    </location>
</feature>